<keyword evidence="1" id="KW-0808">Transferase</keyword>
<evidence type="ECO:0000313" key="2">
    <source>
        <dbReference type="Proteomes" id="UP000502756"/>
    </source>
</evidence>
<dbReference type="EMBL" id="CP053435">
    <property type="protein sequence ID" value="QJW88009.1"/>
    <property type="molecule type" value="Genomic_DNA"/>
</dbReference>
<dbReference type="InterPro" id="IPR029044">
    <property type="entry name" value="Nucleotide-diphossugar_trans"/>
</dbReference>
<dbReference type="KEGG" id="stae:HNV11_00785"/>
<reference evidence="1 2" key="1">
    <citation type="submission" date="2020-05" db="EMBL/GenBank/DDBJ databases">
        <title>Genome sequencing of Spirosoma sp. TS118.</title>
        <authorList>
            <person name="Lee J.-H."/>
            <person name="Jeong S."/>
            <person name="Zhao L."/>
            <person name="Jung J.-H."/>
            <person name="Kim M.-K."/>
            <person name="Lim S."/>
        </authorList>
    </citation>
    <scope>NUCLEOTIDE SEQUENCE [LARGE SCALE GENOMIC DNA]</scope>
    <source>
        <strain evidence="1 2">TS118</strain>
    </source>
</reference>
<name>A0A6M5Y2J4_9BACT</name>
<dbReference type="Proteomes" id="UP000502756">
    <property type="component" value="Chromosome"/>
</dbReference>
<dbReference type="AlphaFoldDB" id="A0A6M5Y2J4"/>
<sequence length="303" mass="34512">MPLTALAPIVLFAYKRPHELQRTLQALQANHLAPYSQLYVFVDGPSQPTDVAKVEQVRQLVAGIEGFAGVVRVIREANLGCAASVIAGVSEVLARHDSVIVVEDDIVTAPNFLDFMNQALIQYAAQKNVYSIGGYTFPFRKPTDYKADGYFFGRHCAWGWGIWADRWQTIDWAVQDFHAFMNDAAQRRAFSQSGDDLVRMLRRTMEGELDAWDIRLCFHLFRQGATTLYPTVSKVENIGFYSADGTNTNVFNRYKTPLDAGRQRLFTLPEQIQENALFARQFRQRYSLPVRAWNRLKTYAGLR</sequence>
<dbReference type="RefSeq" id="WP_171737841.1">
    <property type="nucleotide sequence ID" value="NZ_CP053435.1"/>
</dbReference>
<dbReference type="Gene3D" id="3.90.550.10">
    <property type="entry name" value="Spore Coat Polysaccharide Biosynthesis Protein SpsA, Chain A"/>
    <property type="match status" value="1"/>
</dbReference>
<proteinExistence type="predicted"/>
<evidence type="ECO:0000313" key="1">
    <source>
        <dbReference type="EMBL" id="QJW88009.1"/>
    </source>
</evidence>
<dbReference type="GO" id="GO:0016740">
    <property type="term" value="F:transferase activity"/>
    <property type="evidence" value="ECO:0007669"/>
    <property type="project" value="UniProtKB-KW"/>
</dbReference>
<accession>A0A6M5Y2J4</accession>
<dbReference type="Pfam" id="PF13641">
    <property type="entry name" value="Glyco_tranf_2_3"/>
    <property type="match status" value="1"/>
</dbReference>
<organism evidence="1 2">
    <name type="scientific">Spirosoma taeanense</name>
    <dbReference type="NCBI Taxonomy" id="2735870"/>
    <lineage>
        <taxon>Bacteria</taxon>
        <taxon>Pseudomonadati</taxon>
        <taxon>Bacteroidota</taxon>
        <taxon>Cytophagia</taxon>
        <taxon>Cytophagales</taxon>
        <taxon>Cytophagaceae</taxon>
        <taxon>Spirosoma</taxon>
    </lineage>
</organism>
<keyword evidence="2" id="KW-1185">Reference proteome</keyword>
<protein>
    <submittedName>
        <fullName evidence="1">Glycosyltransferase</fullName>
    </submittedName>
</protein>
<gene>
    <name evidence="1" type="ORF">HNV11_00785</name>
</gene>
<dbReference type="SUPFAM" id="SSF53448">
    <property type="entry name" value="Nucleotide-diphospho-sugar transferases"/>
    <property type="match status" value="1"/>
</dbReference>